<name>A0A2I0JHV2_PUNGR</name>
<dbReference type="AlphaFoldDB" id="A0A2I0JHV2"/>
<organism evidence="2 3">
    <name type="scientific">Punica granatum</name>
    <name type="common">Pomegranate</name>
    <dbReference type="NCBI Taxonomy" id="22663"/>
    <lineage>
        <taxon>Eukaryota</taxon>
        <taxon>Viridiplantae</taxon>
        <taxon>Streptophyta</taxon>
        <taxon>Embryophyta</taxon>
        <taxon>Tracheophyta</taxon>
        <taxon>Spermatophyta</taxon>
        <taxon>Magnoliopsida</taxon>
        <taxon>eudicotyledons</taxon>
        <taxon>Gunneridae</taxon>
        <taxon>Pentapetalae</taxon>
        <taxon>rosids</taxon>
        <taxon>malvids</taxon>
        <taxon>Myrtales</taxon>
        <taxon>Lythraceae</taxon>
        <taxon>Punica</taxon>
    </lineage>
</organism>
<reference evidence="2 3" key="1">
    <citation type="submission" date="2017-11" db="EMBL/GenBank/DDBJ databases">
        <title>De-novo sequencing of pomegranate (Punica granatum L.) genome.</title>
        <authorList>
            <person name="Akparov Z."/>
            <person name="Amiraslanov A."/>
            <person name="Hajiyeva S."/>
            <person name="Abbasov M."/>
            <person name="Kaur K."/>
            <person name="Hamwieh A."/>
            <person name="Solovyev V."/>
            <person name="Salamov A."/>
            <person name="Braich B."/>
            <person name="Kosarev P."/>
            <person name="Mahmoud A."/>
            <person name="Hajiyev E."/>
            <person name="Babayeva S."/>
            <person name="Izzatullayeva V."/>
            <person name="Mammadov A."/>
            <person name="Mammadov A."/>
            <person name="Sharifova S."/>
            <person name="Ojaghi J."/>
            <person name="Eynullazada K."/>
            <person name="Bayramov B."/>
            <person name="Abdulazimova A."/>
            <person name="Shahmuradov I."/>
        </authorList>
    </citation>
    <scope>NUCLEOTIDE SEQUENCE [LARGE SCALE GENOMIC DNA]</scope>
    <source>
        <strain evidence="3">cv. AG2017</strain>
        <tissue evidence="2">Leaf</tissue>
    </source>
</reference>
<dbReference type="Proteomes" id="UP000233551">
    <property type="component" value="Unassembled WGS sequence"/>
</dbReference>
<evidence type="ECO:0000256" key="1">
    <source>
        <dbReference type="SAM" id="MobiDB-lite"/>
    </source>
</evidence>
<gene>
    <name evidence="2" type="ORF">CRG98_023787</name>
</gene>
<sequence length="68" mass="7217">MGWIGLLGSGPGCWAKLGLCWTDRTAASGPRRREVVWGGRAARVAMRGEMETGRGAEGAEVRESGRVS</sequence>
<proteinExistence type="predicted"/>
<dbReference type="EMBL" id="PGOL01001661">
    <property type="protein sequence ID" value="PKI55822.1"/>
    <property type="molecule type" value="Genomic_DNA"/>
</dbReference>
<keyword evidence="3" id="KW-1185">Reference proteome</keyword>
<comment type="caution">
    <text evidence="2">The sequence shown here is derived from an EMBL/GenBank/DDBJ whole genome shotgun (WGS) entry which is preliminary data.</text>
</comment>
<evidence type="ECO:0000313" key="3">
    <source>
        <dbReference type="Proteomes" id="UP000233551"/>
    </source>
</evidence>
<feature type="region of interest" description="Disordered" evidence="1">
    <location>
        <begin position="49"/>
        <end position="68"/>
    </location>
</feature>
<evidence type="ECO:0000313" key="2">
    <source>
        <dbReference type="EMBL" id="PKI55822.1"/>
    </source>
</evidence>
<protein>
    <submittedName>
        <fullName evidence="2">Uncharacterized protein</fullName>
    </submittedName>
</protein>
<accession>A0A2I0JHV2</accession>